<gene>
    <name evidence="2" type="ORF">HLH33_04500</name>
</gene>
<name>A0A7W4FDA5_GLUDI</name>
<dbReference type="OMA" id="MSAIPAM"/>
<accession>A0A7W4FDA5</accession>
<dbReference type="AlphaFoldDB" id="A0A7W4FDA5"/>
<sequence>MRVQTLPLLLAGICLTGTIATTLPQAALAQRGHGGPGWHGGGRHIEHRDWGRGRPGWRGGGGYHRGPGVGAVVGAGIAGLAVGALVGGALSSQAAPPPAAYSPQAEPPPPPPAYYPQTSYGPSPY</sequence>
<evidence type="ECO:0000313" key="2">
    <source>
        <dbReference type="EMBL" id="MBB2155572.1"/>
    </source>
</evidence>
<feature type="compositionally biased region" description="Basic and acidic residues" evidence="1">
    <location>
        <begin position="43"/>
        <end position="52"/>
    </location>
</feature>
<evidence type="ECO:0000256" key="1">
    <source>
        <dbReference type="SAM" id="MobiDB-lite"/>
    </source>
</evidence>
<reference evidence="2 3" key="1">
    <citation type="submission" date="2020-04" db="EMBL/GenBank/DDBJ databases">
        <title>Description of novel Gluconacetobacter.</title>
        <authorList>
            <person name="Sombolestani A."/>
        </authorList>
    </citation>
    <scope>NUCLEOTIDE SEQUENCE [LARGE SCALE GENOMIC DNA]</scope>
    <source>
        <strain evidence="2 3">LMG 7603</strain>
    </source>
</reference>
<proteinExistence type="predicted"/>
<dbReference type="EMBL" id="JABEQG010000005">
    <property type="protein sequence ID" value="MBB2155572.1"/>
    <property type="molecule type" value="Genomic_DNA"/>
</dbReference>
<dbReference type="Proteomes" id="UP000550787">
    <property type="component" value="Unassembled WGS sequence"/>
</dbReference>
<feature type="compositionally biased region" description="Gly residues" evidence="1">
    <location>
        <begin position="53"/>
        <end position="65"/>
    </location>
</feature>
<feature type="compositionally biased region" description="Pro residues" evidence="1">
    <location>
        <begin position="95"/>
        <end position="114"/>
    </location>
</feature>
<protein>
    <submittedName>
        <fullName evidence="2">Uncharacterized protein</fullName>
    </submittedName>
</protein>
<organism evidence="2 3">
    <name type="scientific">Gluconacetobacter diazotrophicus</name>
    <name type="common">Acetobacter diazotrophicus</name>
    <dbReference type="NCBI Taxonomy" id="33996"/>
    <lineage>
        <taxon>Bacteria</taxon>
        <taxon>Pseudomonadati</taxon>
        <taxon>Pseudomonadota</taxon>
        <taxon>Alphaproteobacteria</taxon>
        <taxon>Acetobacterales</taxon>
        <taxon>Acetobacteraceae</taxon>
        <taxon>Gluconacetobacter</taxon>
    </lineage>
</organism>
<dbReference type="RefSeq" id="WP_012224681.1">
    <property type="nucleotide sequence ID" value="NZ_JABEQG010000005.1"/>
</dbReference>
<evidence type="ECO:0000313" key="3">
    <source>
        <dbReference type="Proteomes" id="UP000550787"/>
    </source>
</evidence>
<comment type="caution">
    <text evidence="2">The sequence shown here is derived from an EMBL/GenBank/DDBJ whole genome shotgun (WGS) entry which is preliminary data.</text>
</comment>
<feature type="region of interest" description="Disordered" evidence="1">
    <location>
        <begin position="31"/>
        <end position="65"/>
    </location>
</feature>
<feature type="region of interest" description="Disordered" evidence="1">
    <location>
        <begin position="91"/>
        <end position="125"/>
    </location>
</feature>